<dbReference type="AlphaFoldDB" id="A0A0J7KL10"/>
<reference evidence="1 2" key="1">
    <citation type="submission" date="2015-04" db="EMBL/GenBank/DDBJ databases">
        <title>Lasius niger genome sequencing.</title>
        <authorList>
            <person name="Konorov E.A."/>
            <person name="Nikitin M.A."/>
            <person name="Kirill M.V."/>
            <person name="Chang P."/>
        </authorList>
    </citation>
    <scope>NUCLEOTIDE SEQUENCE [LARGE SCALE GENOMIC DNA]</scope>
    <source>
        <tissue evidence="1">Whole</tissue>
    </source>
</reference>
<evidence type="ECO:0000313" key="1">
    <source>
        <dbReference type="EMBL" id="KMQ90972.1"/>
    </source>
</evidence>
<dbReference type="STRING" id="67767.A0A0J7KL10"/>
<dbReference type="Proteomes" id="UP000036403">
    <property type="component" value="Unassembled WGS sequence"/>
</dbReference>
<name>A0A0J7KL10_LASNI</name>
<organism evidence="1 2">
    <name type="scientific">Lasius niger</name>
    <name type="common">Black garden ant</name>
    <dbReference type="NCBI Taxonomy" id="67767"/>
    <lineage>
        <taxon>Eukaryota</taxon>
        <taxon>Metazoa</taxon>
        <taxon>Ecdysozoa</taxon>
        <taxon>Arthropoda</taxon>
        <taxon>Hexapoda</taxon>
        <taxon>Insecta</taxon>
        <taxon>Pterygota</taxon>
        <taxon>Neoptera</taxon>
        <taxon>Endopterygota</taxon>
        <taxon>Hymenoptera</taxon>
        <taxon>Apocrita</taxon>
        <taxon>Aculeata</taxon>
        <taxon>Formicoidea</taxon>
        <taxon>Formicidae</taxon>
        <taxon>Formicinae</taxon>
        <taxon>Lasius</taxon>
        <taxon>Lasius</taxon>
    </lineage>
</organism>
<proteinExistence type="predicted"/>
<dbReference type="OrthoDB" id="8061005at2759"/>
<evidence type="ECO:0008006" key="3">
    <source>
        <dbReference type="Google" id="ProtNLM"/>
    </source>
</evidence>
<dbReference type="PANTHER" id="PTHR33198">
    <property type="entry name" value="ANK_REP_REGION DOMAIN-CONTAINING PROTEIN-RELATED"/>
    <property type="match status" value="1"/>
</dbReference>
<gene>
    <name evidence="1" type="ORF">RF55_9213</name>
</gene>
<keyword evidence="2" id="KW-1185">Reference proteome</keyword>
<dbReference type="EMBL" id="LBMM01006060">
    <property type="protein sequence ID" value="KMQ90972.1"/>
    <property type="molecule type" value="Genomic_DNA"/>
</dbReference>
<protein>
    <recommendedName>
        <fullName evidence="3">Retrotransposon gag domain-containing protein</fullName>
    </recommendedName>
</protein>
<comment type="caution">
    <text evidence="1">The sequence shown here is derived from an EMBL/GenBank/DDBJ whole genome shotgun (WGS) entry which is preliminary data.</text>
</comment>
<sequence length="139" mass="16385">MGDHRGISPMSMTGNVAENWKTWRSRFENYLVASEINKKAEATQCAQLLHYIGEEGFKIYTTFTFSFEEKDKIAILIEKFEAHFLPRENLPYERYKFFSYRQQHGQTLEQFITELKQRAIKCKLGELQDSQVQDNGNTM</sequence>
<accession>A0A0J7KL10</accession>
<dbReference type="PaxDb" id="67767-A0A0J7KL10"/>
<evidence type="ECO:0000313" key="2">
    <source>
        <dbReference type="Proteomes" id="UP000036403"/>
    </source>
</evidence>